<dbReference type="InterPro" id="IPR011102">
    <property type="entry name" value="Sig_transdc_His_kinase_HWE"/>
</dbReference>
<dbReference type="GO" id="GO:0004673">
    <property type="term" value="F:protein histidine kinase activity"/>
    <property type="evidence" value="ECO:0007669"/>
    <property type="project" value="UniProtKB-EC"/>
</dbReference>
<keyword evidence="7 15" id="KW-0808">Transferase</keyword>
<dbReference type="CDD" id="cd19410">
    <property type="entry name" value="HK9-like_sensor"/>
    <property type="match status" value="1"/>
</dbReference>
<dbReference type="InterPro" id="IPR013656">
    <property type="entry name" value="PAS_4"/>
</dbReference>
<evidence type="ECO:0000256" key="1">
    <source>
        <dbReference type="ARBA" id="ARBA00000085"/>
    </source>
</evidence>
<dbReference type="GO" id="GO:0005524">
    <property type="term" value="F:ATP binding"/>
    <property type="evidence" value="ECO:0007669"/>
    <property type="project" value="UniProtKB-KW"/>
</dbReference>
<dbReference type="Pfam" id="PF07536">
    <property type="entry name" value="HWE_HK"/>
    <property type="match status" value="1"/>
</dbReference>
<evidence type="ECO:0000256" key="11">
    <source>
        <dbReference type="ARBA" id="ARBA00022840"/>
    </source>
</evidence>
<keyword evidence="16" id="KW-1185">Reference proteome</keyword>
<evidence type="ECO:0000259" key="14">
    <source>
        <dbReference type="PROSITE" id="PS50113"/>
    </source>
</evidence>
<dbReference type="InterPro" id="IPR000014">
    <property type="entry name" value="PAS"/>
</dbReference>
<dbReference type="EC" id="2.7.13.3" evidence="2"/>
<feature type="domain" description="PAC" evidence="14">
    <location>
        <begin position="327"/>
        <end position="380"/>
    </location>
</feature>
<dbReference type="PROSITE" id="PS50113">
    <property type="entry name" value="PAC"/>
    <property type="match status" value="1"/>
</dbReference>
<comment type="caution">
    <text evidence="15">The sequence shown here is derived from an EMBL/GenBank/DDBJ whole genome shotgun (WGS) entry which is preliminary data.</text>
</comment>
<accession>A0A1E3H6Z3</accession>
<keyword evidence="11" id="KW-0067">ATP-binding</keyword>
<sequence length="579" mass="62752">MRALKTVLIPMALLGVAVVLVAVVMIAQWQLLERRRALVDHSQTVIAHASQVMQLTLAAESAQRGYILTGDPVYLTPYEEARRDMPQVIDDLRAEVADNPEEAARAGHLLALWTAKVEEMASTIARADDREAVIEMVQAGAGKAITNTMRTEADALIAARTFELDRQTGEVARSELWSRSTILAGLAAAAVGLIASLVVLGRANERLEREAAGQRGLAEDLARARDELSRRFGTTSLELAETLQRLEAALRGSPLVLTSQDRDLRYTFARNWIAGSRNDGDHGGESGPGSADDPEFRIVGLGDADILPESVAARVTAVKTQVLQSGEPKDVEVNFETGGVIRWLDLHVEPIRADDGSIAGVTSVGVDVTERRRREQHVRLLMRELAHRSKNTLAVVQAMARQTASSSGDKDDFVATFEQRLGALAAAHTLLANEGWTGARLHDLVRSQLGHLLDLVDRQIFISGPDLTLPIEMIQNIGLALHELSTNASKYGALSTPEGRVDVVWTVTQVPGRADRIEIAWTENGGPPVTPPTRKGFGRIVIERTVARAVGGEVALDYAPEGLRWRLSFDAPAEPDDAG</sequence>
<evidence type="ECO:0000256" key="13">
    <source>
        <dbReference type="SAM" id="Phobius"/>
    </source>
</evidence>
<evidence type="ECO:0000256" key="12">
    <source>
        <dbReference type="ARBA" id="ARBA00023026"/>
    </source>
</evidence>
<evidence type="ECO:0000256" key="3">
    <source>
        <dbReference type="ARBA" id="ARBA00021740"/>
    </source>
</evidence>
<dbReference type="InterPro" id="IPR035965">
    <property type="entry name" value="PAS-like_dom_sf"/>
</dbReference>
<comment type="catalytic activity">
    <reaction evidence="1">
        <text>ATP + protein L-histidine = ADP + protein N-phospho-L-histidine.</text>
        <dbReference type="EC" id="2.7.13.3"/>
    </reaction>
</comment>
<evidence type="ECO:0000313" key="16">
    <source>
        <dbReference type="Proteomes" id="UP000094622"/>
    </source>
</evidence>
<dbReference type="InterPro" id="IPR000700">
    <property type="entry name" value="PAS-assoc_C"/>
</dbReference>
<dbReference type="SUPFAM" id="SSF55785">
    <property type="entry name" value="PYP-like sensor domain (PAS domain)"/>
    <property type="match status" value="1"/>
</dbReference>
<feature type="transmembrane region" description="Helical" evidence="13">
    <location>
        <begin position="6"/>
        <end position="27"/>
    </location>
</feature>
<evidence type="ECO:0000313" key="15">
    <source>
        <dbReference type="EMBL" id="ODN72090.1"/>
    </source>
</evidence>
<evidence type="ECO:0000256" key="8">
    <source>
        <dbReference type="ARBA" id="ARBA00022737"/>
    </source>
</evidence>
<dbReference type="NCBIfam" id="TIGR00229">
    <property type="entry name" value="sensory_box"/>
    <property type="match status" value="1"/>
</dbReference>
<keyword evidence="13" id="KW-0472">Membrane</keyword>
<organism evidence="15 16">
    <name type="scientific">Methylobrevis pamukkalensis</name>
    <dbReference type="NCBI Taxonomy" id="1439726"/>
    <lineage>
        <taxon>Bacteria</taxon>
        <taxon>Pseudomonadati</taxon>
        <taxon>Pseudomonadota</taxon>
        <taxon>Alphaproteobacteria</taxon>
        <taxon>Hyphomicrobiales</taxon>
        <taxon>Pleomorphomonadaceae</taxon>
        <taxon>Methylobrevis</taxon>
    </lineage>
</organism>
<dbReference type="Gene3D" id="3.30.565.10">
    <property type="entry name" value="Histidine kinase-like ATPase, C-terminal domain"/>
    <property type="match status" value="1"/>
</dbReference>
<dbReference type="Pfam" id="PF05227">
    <property type="entry name" value="CHASE3"/>
    <property type="match status" value="1"/>
</dbReference>
<dbReference type="Pfam" id="PF08448">
    <property type="entry name" value="PAS_4"/>
    <property type="match status" value="1"/>
</dbReference>
<dbReference type="PANTHER" id="PTHR41523:SF7">
    <property type="entry name" value="HISTIDINE KINASE"/>
    <property type="match status" value="1"/>
</dbReference>
<gene>
    <name evidence="15" type="ORF">A6302_00605</name>
</gene>
<keyword evidence="13" id="KW-1133">Transmembrane helix</keyword>
<dbReference type="SMART" id="SM00911">
    <property type="entry name" value="HWE_HK"/>
    <property type="match status" value="1"/>
</dbReference>
<keyword evidence="10 15" id="KW-0418">Kinase</keyword>
<name>A0A1E3H6Z3_9HYPH</name>
<keyword evidence="5" id="KW-0285">Flavoprotein</keyword>
<evidence type="ECO:0000256" key="10">
    <source>
        <dbReference type="ARBA" id="ARBA00022777"/>
    </source>
</evidence>
<keyword evidence="6" id="KW-0288">FMN</keyword>
<evidence type="ECO:0000256" key="7">
    <source>
        <dbReference type="ARBA" id="ARBA00022679"/>
    </source>
</evidence>
<keyword evidence="4" id="KW-0597">Phosphoprotein</keyword>
<evidence type="ECO:0000256" key="5">
    <source>
        <dbReference type="ARBA" id="ARBA00022630"/>
    </source>
</evidence>
<evidence type="ECO:0000256" key="9">
    <source>
        <dbReference type="ARBA" id="ARBA00022741"/>
    </source>
</evidence>
<dbReference type="Proteomes" id="UP000094622">
    <property type="component" value="Unassembled WGS sequence"/>
</dbReference>
<dbReference type="EMBL" id="MCRJ01000008">
    <property type="protein sequence ID" value="ODN72090.1"/>
    <property type="molecule type" value="Genomic_DNA"/>
</dbReference>
<keyword evidence="13" id="KW-0812">Transmembrane</keyword>
<dbReference type="RefSeq" id="WP_069305742.1">
    <property type="nucleotide sequence ID" value="NZ_MCRJ01000008.1"/>
</dbReference>
<evidence type="ECO:0000256" key="2">
    <source>
        <dbReference type="ARBA" id="ARBA00012438"/>
    </source>
</evidence>
<proteinExistence type="predicted"/>
<dbReference type="AlphaFoldDB" id="A0A1E3H6Z3"/>
<evidence type="ECO:0000256" key="6">
    <source>
        <dbReference type="ARBA" id="ARBA00022643"/>
    </source>
</evidence>
<dbReference type="PANTHER" id="PTHR41523">
    <property type="entry name" value="TWO-COMPONENT SYSTEM SENSOR PROTEIN"/>
    <property type="match status" value="1"/>
</dbReference>
<dbReference type="InterPro" id="IPR036890">
    <property type="entry name" value="HATPase_C_sf"/>
</dbReference>
<keyword evidence="9" id="KW-0547">Nucleotide-binding</keyword>
<keyword evidence="8" id="KW-0677">Repeat</keyword>
<keyword evidence="12" id="KW-0843">Virulence</keyword>
<dbReference type="Gene3D" id="3.30.450.20">
    <property type="entry name" value="PAS domain"/>
    <property type="match status" value="1"/>
</dbReference>
<dbReference type="InterPro" id="IPR007891">
    <property type="entry name" value="CHASE3"/>
</dbReference>
<protein>
    <recommendedName>
        <fullName evidence="3">Blue-light-activated histidine kinase</fullName>
        <ecNumber evidence="2">2.7.13.3</ecNumber>
    </recommendedName>
</protein>
<evidence type="ECO:0000256" key="4">
    <source>
        <dbReference type="ARBA" id="ARBA00022553"/>
    </source>
</evidence>
<reference evidence="15 16" key="1">
    <citation type="submission" date="2016-07" db="EMBL/GenBank/DDBJ databases">
        <title>Draft Genome Sequence of Methylobrevis pamukkalensis PK2.</title>
        <authorList>
            <person name="Vasilenko O.V."/>
            <person name="Doronina N.V."/>
            <person name="Shmareva M.N."/>
            <person name="Tarlachkov S.V."/>
            <person name="Mustakhimov I."/>
            <person name="Trotsenko Y.A."/>
        </authorList>
    </citation>
    <scope>NUCLEOTIDE SEQUENCE [LARGE SCALE GENOMIC DNA]</scope>
    <source>
        <strain evidence="15 16">PK2</strain>
    </source>
</reference>